<feature type="domain" description="HTH tetR-type" evidence="4">
    <location>
        <begin position="13"/>
        <end position="73"/>
    </location>
</feature>
<evidence type="ECO:0000256" key="1">
    <source>
        <dbReference type="ARBA" id="ARBA00023015"/>
    </source>
</evidence>
<dbReference type="InterPro" id="IPR050624">
    <property type="entry name" value="HTH-type_Tx_Regulator"/>
</dbReference>
<dbReference type="GO" id="GO:0003677">
    <property type="term" value="F:DNA binding"/>
    <property type="evidence" value="ECO:0007669"/>
    <property type="project" value="UniProtKB-KW"/>
</dbReference>
<sequence length="199" mass="23135">MRRIRIPQQRRSMEKKLRIMEAARELFAQKGLNGTNSNEIAGRAGVSIGTFYNYFRNKKTLFLEILKQYLENFIAGIYQLQSNDAVPLKDNIRSHINKAFAAFDLHPAFHREALVLKFSDRDVKQLFDDVEQKQLVLISSLLKPYSRPGSERDLQVAAKVIHSAVENVGHYVTFLDSHMQREHLVEELTEMIYHYVNNL</sequence>
<dbReference type="EMBL" id="CAADRM010000079">
    <property type="protein sequence ID" value="VFU13326.1"/>
    <property type="molecule type" value="Genomic_DNA"/>
</dbReference>
<evidence type="ECO:0000256" key="2">
    <source>
        <dbReference type="ARBA" id="ARBA00023125"/>
    </source>
</evidence>
<dbReference type="PANTHER" id="PTHR43479:SF11">
    <property type="entry name" value="ACREF_ENVCD OPERON REPRESSOR-RELATED"/>
    <property type="match status" value="1"/>
</dbReference>
<dbReference type="AlphaFoldDB" id="A0A485LX25"/>
<dbReference type="Pfam" id="PF00440">
    <property type="entry name" value="TetR_N"/>
    <property type="match status" value="1"/>
</dbReference>
<dbReference type="Pfam" id="PF17918">
    <property type="entry name" value="TetR_C_15"/>
    <property type="match status" value="1"/>
</dbReference>
<keyword evidence="3" id="KW-0804">Transcription</keyword>
<dbReference type="PROSITE" id="PS50977">
    <property type="entry name" value="HTH_TETR_2"/>
    <property type="match status" value="1"/>
</dbReference>
<evidence type="ECO:0000259" key="4">
    <source>
        <dbReference type="PROSITE" id="PS50977"/>
    </source>
</evidence>
<dbReference type="Gene3D" id="1.10.10.60">
    <property type="entry name" value="Homeodomain-like"/>
    <property type="match status" value="1"/>
</dbReference>
<dbReference type="InterPro" id="IPR041669">
    <property type="entry name" value="TetR_C_15"/>
</dbReference>
<dbReference type="InterPro" id="IPR009057">
    <property type="entry name" value="Homeodomain-like_sf"/>
</dbReference>
<keyword evidence="1" id="KW-0805">Transcription regulation</keyword>
<reference evidence="5" key="1">
    <citation type="submission" date="2019-03" db="EMBL/GenBank/DDBJ databases">
        <authorList>
            <person name="Hao L."/>
        </authorList>
    </citation>
    <scope>NUCLEOTIDE SEQUENCE</scope>
</reference>
<evidence type="ECO:0000256" key="3">
    <source>
        <dbReference type="ARBA" id="ARBA00023163"/>
    </source>
</evidence>
<gene>
    <name evidence="5" type="primary">ethR</name>
    <name evidence="5" type="ORF">SCFA_180014</name>
</gene>
<keyword evidence="2" id="KW-0238">DNA-binding</keyword>
<dbReference type="PRINTS" id="PR00455">
    <property type="entry name" value="HTHTETR"/>
</dbReference>
<organism evidence="5">
    <name type="scientific">anaerobic digester metagenome</name>
    <dbReference type="NCBI Taxonomy" id="1263854"/>
    <lineage>
        <taxon>unclassified sequences</taxon>
        <taxon>metagenomes</taxon>
        <taxon>ecological metagenomes</taxon>
    </lineage>
</organism>
<evidence type="ECO:0000313" key="5">
    <source>
        <dbReference type="EMBL" id="VFU13326.1"/>
    </source>
</evidence>
<dbReference type="Gene3D" id="1.10.357.10">
    <property type="entry name" value="Tetracycline Repressor, domain 2"/>
    <property type="match status" value="1"/>
</dbReference>
<name>A0A485LX25_9ZZZZ</name>
<dbReference type="PANTHER" id="PTHR43479">
    <property type="entry name" value="ACREF/ENVCD OPERON REPRESSOR-RELATED"/>
    <property type="match status" value="1"/>
</dbReference>
<accession>A0A485LX25</accession>
<dbReference type="InterPro" id="IPR001647">
    <property type="entry name" value="HTH_TetR"/>
</dbReference>
<protein>
    <submittedName>
        <fullName evidence="5">HTH-type transcriptional regulator EthR</fullName>
    </submittedName>
</protein>
<dbReference type="SUPFAM" id="SSF46689">
    <property type="entry name" value="Homeodomain-like"/>
    <property type="match status" value="1"/>
</dbReference>
<dbReference type="FunFam" id="1.10.10.60:FF:000141">
    <property type="entry name" value="TetR family transcriptional regulator"/>
    <property type="match status" value="1"/>
</dbReference>
<proteinExistence type="predicted"/>